<evidence type="ECO:0000313" key="4">
    <source>
        <dbReference type="Proteomes" id="UP000237968"/>
    </source>
</evidence>
<name>A0A2S9XDL6_9BACT</name>
<feature type="signal peptide" evidence="2">
    <location>
        <begin position="1"/>
        <end position="24"/>
    </location>
</feature>
<dbReference type="PROSITE" id="PS51257">
    <property type="entry name" value="PROKAR_LIPOPROTEIN"/>
    <property type="match status" value="1"/>
</dbReference>
<dbReference type="Proteomes" id="UP000237968">
    <property type="component" value="Unassembled WGS sequence"/>
</dbReference>
<dbReference type="Pfam" id="PF13540">
    <property type="entry name" value="RCC1_2"/>
    <property type="match status" value="2"/>
</dbReference>
<dbReference type="InterPro" id="IPR051553">
    <property type="entry name" value="Ran_GTPase-activating"/>
</dbReference>
<feature type="compositionally biased region" description="Basic and acidic residues" evidence="1">
    <location>
        <begin position="30"/>
        <end position="49"/>
    </location>
</feature>
<comment type="caution">
    <text evidence="3">The sequence shown here is derived from an EMBL/GenBank/DDBJ whole genome shotgun (WGS) entry which is preliminary data.</text>
</comment>
<protein>
    <submittedName>
        <fullName evidence="3">Regulator of chromosome condensation (RCC1) repeat protein</fullName>
    </submittedName>
</protein>
<sequence length="601" mass="62412">MTPKFTTTTLCVIITALGLSLSTAGCDKGSTEGKTGDAKSSDGGGEGKGDAGGQEPGDKGKTILAIDVASLSTCALMEGGAVRCWGANIEGQLGNGKQGDEFLESYTPVEVPGLSGATKLWASGSYSWGGGHSDGTTDTVCVQLDGGGVKCWGHNGLVFGDGERKNKPSPTDVAALAGITALDSASGHACGVWPDKTAKCWGSNAFGVLGIGNDEREATDPTPVMGLTGAVDVGCGQNHCCGLKEDGGVSCWGYASSGQLGNGANDKSNAPVAVKDLADATALAVATNTNCALKKDASVVCWGSDFGNVPKAVEGATDIVAIDGEGFVCGLRSDKTVVCWGANSYGQLGDGTTDDRRSKAAPVKGLANVKQIGVGRDHACALLEDNTVKCWGKNGRGQLGDGTLDDRSEPVVALQVASETLTPQSERPDALPSDAKVAQLDGPPEGCKNEFKAKVNGADIPFVIRSVEAKWNHAKLGLSLSFLNYDLDEKNKWAMPRGSQARIGFGLEKWVIEKNEAGEDRPVQKPVDSDGEFTTKLLDSYRLTNNAGIYDNHKQRFFDTGSVKVTHLDDSWVCGEIDLSHAEHKHALKGSFAAPVPAKAE</sequence>
<evidence type="ECO:0000256" key="1">
    <source>
        <dbReference type="SAM" id="MobiDB-lite"/>
    </source>
</evidence>
<evidence type="ECO:0000256" key="2">
    <source>
        <dbReference type="SAM" id="SignalP"/>
    </source>
</evidence>
<reference evidence="3 4" key="1">
    <citation type="submission" date="2018-03" db="EMBL/GenBank/DDBJ databases">
        <title>Draft Genome Sequences of the Obligatory Marine Myxobacteria Enhygromyxa salina SWB005.</title>
        <authorList>
            <person name="Poehlein A."/>
            <person name="Moghaddam J.A."/>
            <person name="Harms H."/>
            <person name="Alanjari M."/>
            <person name="Koenig G.M."/>
            <person name="Daniel R."/>
            <person name="Schaeberle T.F."/>
        </authorList>
    </citation>
    <scope>NUCLEOTIDE SEQUENCE [LARGE SCALE GENOMIC DNA]</scope>
    <source>
        <strain evidence="3 4">SWB005</strain>
    </source>
</reference>
<dbReference type="EMBL" id="PVNK01000263">
    <property type="protein sequence ID" value="PRP90952.1"/>
    <property type="molecule type" value="Genomic_DNA"/>
</dbReference>
<dbReference type="GO" id="GO:0005737">
    <property type="term" value="C:cytoplasm"/>
    <property type="evidence" value="ECO:0007669"/>
    <property type="project" value="TreeGrafter"/>
</dbReference>
<dbReference type="PANTHER" id="PTHR45982:SF1">
    <property type="entry name" value="REGULATOR OF CHROMOSOME CONDENSATION"/>
    <property type="match status" value="1"/>
</dbReference>
<evidence type="ECO:0000313" key="3">
    <source>
        <dbReference type="EMBL" id="PRP90952.1"/>
    </source>
</evidence>
<proteinExistence type="predicted"/>
<dbReference type="GO" id="GO:0005085">
    <property type="term" value="F:guanyl-nucleotide exchange factor activity"/>
    <property type="evidence" value="ECO:0007669"/>
    <property type="project" value="TreeGrafter"/>
</dbReference>
<organism evidence="3 4">
    <name type="scientific">Enhygromyxa salina</name>
    <dbReference type="NCBI Taxonomy" id="215803"/>
    <lineage>
        <taxon>Bacteria</taxon>
        <taxon>Pseudomonadati</taxon>
        <taxon>Myxococcota</taxon>
        <taxon>Polyangia</taxon>
        <taxon>Nannocystales</taxon>
        <taxon>Nannocystaceae</taxon>
        <taxon>Enhygromyxa</taxon>
    </lineage>
</organism>
<dbReference type="PANTHER" id="PTHR45982">
    <property type="entry name" value="REGULATOR OF CHROMOSOME CONDENSATION"/>
    <property type="match status" value="1"/>
</dbReference>
<keyword evidence="4" id="KW-1185">Reference proteome</keyword>
<dbReference type="SUPFAM" id="SSF50985">
    <property type="entry name" value="RCC1/BLIP-II"/>
    <property type="match status" value="2"/>
</dbReference>
<dbReference type="RefSeq" id="WP_106395210.1">
    <property type="nucleotide sequence ID" value="NZ_PVNK01000263.1"/>
</dbReference>
<dbReference type="AlphaFoldDB" id="A0A2S9XDL6"/>
<dbReference type="InterPro" id="IPR000408">
    <property type="entry name" value="Reg_chr_condens"/>
</dbReference>
<gene>
    <name evidence="3" type="ORF">ENSA5_60270</name>
</gene>
<feature type="chain" id="PRO_5015702461" evidence="2">
    <location>
        <begin position="25"/>
        <end position="601"/>
    </location>
</feature>
<dbReference type="PROSITE" id="PS50012">
    <property type="entry name" value="RCC1_3"/>
    <property type="match status" value="4"/>
</dbReference>
<dbReference type="Gene3D" id="2.130.10.30">
    <property type="entry name" value="Regulator of chromosome condensation 1/beta-lactamase-inhibitor protein II"/>
    <property type="match status" value="3"/>
</dbReference>
<dbReference type="OrthoDB" id="9758365at2"/>
<keyword evidence="2" id="KW-0732">Signal</keyword>
<dbReference type="Pfam" id="PF00415">
    <property type="entry name" value="RCC1"/>
    <property type="match status" value="1"/>
</dbReference>
<feature type="region of interest" description="Disordered" evidence="1">
    <location>
        <begin position="30"/>
        <end position="59"/>
    </location>
</feature>
<dbReference type="InterPro" id="IPR009091">
    <property type="entry name" value="RCC1/BLIP-II"/>
</dbReference>
<accession>A0A2S9XDL6</accession>